<evidence type="ECO:0000313" key="3">
    <source>
        <dbReference type="EMBL" id="MCG2672546.1"/>
    </source>
</evidence>
<gene>
    <name evidence="3" type="ORF">L6637_36935</name>
    <name evidence="2" type="ORF">L6654_28355</name>
</gene>
<evidence type="ECO:0000256" key="1">
    <source>
        <dbReference type="SAM" id="Phobius"/>
    </source>
</evidence>
<keyword evidence="4" id="KW-1185">Reference proteome</keyword>
<proteinExistence type="predicted"/>
<name>A0A9X1RHW3_9BRAD</name>
<dbReference type="EMBL" id="JAKLUA010000022">
    <property type="protein sequence ID" value="MCG2672546.1"/>
    <property type="molecule type" value="Genomic_DNA"/>
</dbReference>
<keyword evidence="1" id="KW-0472">Membrane</keyword>
<protein>
    <submittedName>
        <fullName evidence="2">Uncharacterized protein</fullName>
    </submittedName>
</protein>
<evidence type="ECO:0000313" key="2">
    <source>
        <dbReference type="EMBL" id="MCG2630550.1"/>
    </source>
</evidence>
<evidence type="ECO:0000313" key="4">
    <source>
        <dbReference type="Proteomes" id="UP001139012"/>
    </source>
</evidence>
<keyword evidence="1" id="KW-0812">Transmembrane</keyword>
<organism evidence="2 5">
    <name type="scientific">Bradyrhizobium zhengyangense</name>
    <dbReference type="NCBI Taxonomy" id="2911009"/>
    <lineage>
        <taxon>Bacteria</taxon>
        <taxon>Pseudomonadati</taxon>
        <taxon>Pseudomonadota</taxon>
        <taxon>Alphaproteobacteria</taxon>
        <taxon>Hyphomicrobiales</taxon>
        <taxon>Nitrobacteraceae</taxon>
        <taxon>Bradyrhizobium</taxon>
    </lineage>
</organism>
<sequence length="70" mass="7831">MSSNLWIRQIHRWLSIAFTLAVIANIVALTMQIQATWIGLMAFVPLIPLLATGLYLFALPYLSGRSEARS</sequence>
<feature type="transmembrane region" description="Helical" evidence="1">
    <location>
        <begin position="37"/>
        <end position="62"/>
    </location>
</feature>
<dbReference type="RefSeq" id="WP_237862619.1">
    <property type="nucleotide sequence ID" value="NZ_JAKLTY010000021.1"/>
</dbReference>
<reference evidence="2" key="1">
    <citation type="submission" date="2022-01" db="EMBL/GenBank/DDBJ databases">
        <title>Genome sequnece data of strain Bradyrhizobium sp. nov.</title>
        <authorList>
            <person name="Zhang J."/>
        </authorList>
    </citation>
    <scope>NUCLEOTIDE SEQUENCE</scope>
    <source>
        <strain evidence="3">WYCCWR 12774</strain>
        <strain evidence="2">WYCCWR 13023</strain>
    </source>
</reference>
<dbReference type="Proteomes" id="UP001139012">
    <property type="component" value="Unassembled WGS sequence"/>
</dbReference>
<feature type="transmembrane region" description="Helical" evidence="1">
    <location>
        <begin position="12"/>
        <end position="31"/>
    </location>
</feature>
<dbReference type="EMBL" id="JAKLTY010000021">
    <property type="protein sequence ID" value="MCG2630550.1"/>
    <property type="molecule type" value="Genomic_DNA"/>
</dbReference>
<comment type="caution">
    <text evidence="2">The sequence shown here is derived from an EMBL/GenBank/DDBJ whole genome shotgun (WGS) entry which is preliminary data.</text>
</comment>
<accession>A0A9X1RHW3</accession>
<keyword evidence="1" id="KW-1133">Transmembrane helix</keyword>
<dbReference type="AlphaFoldDB" id="A0A9X1RHW3"/>
<dbReference type="Proteomes" id="UP001139054">
    <property type="component" value="Unassembled WGS sequence"/>
</dbReference>
<evidence type="ECO:0000313" key="5">
    <source>
        <dbReference type="Proteomes" id="UP001139054"/>
    </source>
</evidence>